<dbReference type="Gene3D" id="3.30.450.40">
    <property type="match status" value="2"/>
</dbReference>
<dbReference type="PROSITE" id="PS50113">
    <property type="entry name" value="PAC"/>
    <property type="match status" value="1"/>
</dbReference>
<dbReference type="NCBIfam" id="TIGR00229">
    <property type="entry name" value="sensory_box"/>
    <property type="match status" value="4"/>
</dbReference>
<feature type="domain" description="PAS" evidence="8">
    <location>
        <begin position="749"/>
        <end position="781"/>
    </location>
</feature>
<keyword evidence="5 10" id="KW-0418">Kinase</keyword>
<keyword evidence="6" id="KW-0175">Coiled coil</keyword>
<organism evidence="10 11">
    <name type="scientific">Thiorhodococcus drewsii AZ1</name>
    <dbReference type="NCBI Taxonomy" id="765913"/>
    <lineage>
        <taxon>Bacteria</taxon>
        <taxon>Pseudomonadati</taxon>
        <taxon>Pseudomonadota</taxon>
        <taxon>Gammaproteobacteria</taxon>
        <taxon>Chromatiales</taxon>
        <taxon>Chromatiaceae</taxon>
        <taxon>Thiorhodococcus</taxon>
    </lineage>
</organism>
<dbReference type="eggNOG" id="COG4191">
    <property type="taxonomic scope" value="Bacteria"/>
</dbReference>
<dbReference type="Pfam" id="PF08447">
    <property type="entry name" value="PAS_3"/>
    <property type="match status" value="1"/>
</dbReference>
<dbReference type="Pfam" id="PF02518">
    <property type="entry name" value="HATPase_c"/>
    <property type="match status" value="1"/>
</dbReference>
<dbReference type="Proteomes" id="UP000004200">
    <property type="component" value="Unassembled WGS sequence"/>
</dbReference>
<dbReference type="InterPro" id="IPR000014">
    <property type="entry name" value="PAS"/>
</dbReference>
<dbReference type="eggNOG" id="COG5002">
    <property type="taxonomic scope" value="Bacteria"/>
</dbReference>
<comment type="catalytic activity">
    <reaction evidence="1">
        <text>ATP + protein L-histidine = ADP + protein N-phospho-L-histidine.</text>
        <dbReference type="EC" id="2.7.13.3"/>
    </reaction>
</comment>
<keyword evidence="4" id="KW-0808">Transferase</keyword>
<dbReference type="eggNOG" id="COG5000">
    <property type="taxonomic scope" value="Bacteria"/>
</dbReference>
<dbReference type="PATRIC" id="fig|765913.3.peg.2276"/>
<dbReference type="PANTHER" id="PTHR43304:SF1">
    <property type="entry name" value="PAC DOMAIN-CONTAINING PROTEIN"/>
    <property type="match status" value="1"/>
</dbReference>
<dbReference type="InterPro" id="IPR029016">
    <property type="entry name" value="GAF-like_dom_sf"/>
</dbReference>
<dbReference type="Pfam" id="PF01590">
    <property type="entry name" value="GAF"/>
    <property type="match status" value="2"/>
</dbReference>
<dbReference type="CDD" id="cd00082">
    <property type="entry name" value="HisKA"/>
    <property type="match status" value="1"/>
</dbReference>
<dbReference type="SMART" id="SM00091">
    <property type="entry name" value="PAS"/>
    <property type="match status" value="4"/>
</dbReference>
<dbReference type="InterPro" id="IPR036097">
    <property type="entry name" value="HisK_dim/P_sf"/>
</dbReference>
<dbReference type="SUPFAM" id="SSF55874">
    <property type="entry name" value="ATPase domain of HSP90 chaperone/DNA topoisomerase II/histidine kinase"/>
    <property type="match status" value="1"/>
</dbReference>
<evidence type="ECO:0000256" key="5">
    <source>
        <dbReference type="ARBA" id="ARBA00022777"/>
    </source>
</evidence>
<accession>G2E1S4</accession>
<dbReference type="Gene3D" id="3.30.565.10">
    <property type="entry name" value="Histidine kinase-like ATPase, C-terminal domain"/>
    <property type="match status" value="1"/>
</dbReference>
<evidence type="ECO:0000256" key="3">
    <source>
        <dbReference type="ARBA" id="ARBA00022553"/>
    </source>
</evidence>
<dbReference type="InterPro" id="IPR003661">
    <property type="entry name" value="HisK_dim/P_dom"/>
</dbReference>
<feature type="domain" description="Histidine kinase" evidence="7">
    <location>
        <begin position="896"/>
        <end position="1128"/>
    </location>
</feature>
<evidence type="ECO:0000259" key="8">
    <source>
        <dbReference type="PROSITE" id="PS50112"/>
    </source>
</evidence>
<name>G2E1S4_9GAMM</name>
<dbReference type="PROSITE" id="PS50112">
    <property type="entry name" value="PAS"/>
    <property type="match status" value="3"/>
</dbReference>
<feature type="domain" description="PAS" evidence="8">
    <location>
        <begin position="131"/>
        <end position="203"/>
    </location>
</feature>
<dbReference type="SMART" id="SM00065">
    <property type="entry name" value="GAF"/>
    <property type="match status" value="2"/>
</dbReference>
<dbReference type="EC" id="2.7.13.3" evidence="2"/>
<dbReference type="SMART" id="SM00086">
    <property type="entry name" value="PAC"/>
    <property type="match status" value="3"/>
</dbReference>
<dbReference type="InterPro" id="IPR000700">
    <property type="entry name" value="PAS-assoc_C"/>
</dbReference>
<dbReference type="Gene3D" id="1.10.287.130">
    <property type="match status" value="1"/>
</dbReference>
<dbReference type="InterPro" id="IPR013655">
    <property type="entry name" value="PAS_fold_3"/>
</dbReference>
<evidence type="ECO:0000313" key="10">
    <source>
        <dbReference type="EMBL" id="EGV31132.1"/>
    </source>
</evidence>
<evidence type="ECO:0000256" key="4">
    <source>
        <dbReference type="ARBA" id="ARBA00022679"/>
    </source>
</evidence>
<dbReference type="PROSITE" id="PS50109">
    <property type="entry name" value="HIS_KIN"/>
    <property type="match status" value="1"/>
</dbReference>
<proteinExistence type="predicted"/>
<feature type="coiled-coil region" evidence="6">
    <location>
        <begin position="849"/>
        <end position="880"/>
    </location>
</feature>
<dbReference type="OrthoDB" id="2521613at2"/>
<evidence type="ECO:0000259" key="9">
    <source>
        <dbReference type="PROSITE" id="PS50113"/>
    </source>
</evidence>
<dbReference type="SUPFAM" id="SSF47384">
    <property type="entry name" value="Homodimeric domain of signal transducing histidine kinase"/>
    <property type="match status" value="1"/>
</dbReference>
<feature type="domain" description="PAC" evidence="9">
    <location>
        <begin position="207"/>
        <end position="260"/>
    </location>
</feature>
<dbReference type="AlphaFoldDB" id="G2E1S4"/>
<dbReference type="InterPro" id="IPR005467">
    <property type="entry name" value="His_kinase_dom"/>
</dbReference>
<evidence type="ECO:0000259" key="7">
    <source>
        <dbReference type="PROSITE" id="PS50109"/>
    </source>
</evidence>
<dbReference type="GO" id="GO:0000155">
    <property type="term" value="F:phosphorelay sensor kinase activity"/>
    <property type="evidence" value="ECO:0007669"/>
    <property type="project" value="InterPro"/>
</dbReference>
<dbReference type="InterPro" id="IPR036890">
    <property type="entry name" value="HATPase_C_sf"/>
</dbReference>
<dbReference type="eggNOG" id="COG2203">
    <property type="taxonomic scope" value="Bacteria"/>
</dbReference>
<evidence type="ECO:0000256" key="2">
    <source>
        <dbReference type="ARBA" id="ARBA00012438"/>
    </source>
</evidence>
<dbReference type="CDD" id="cd00075">
    <property type="entry name" value="HATPase"/>
    <property type="match status" value="1"/>
</dbReference>
<dbReference type="SMART" id="SM00388">
    <property type="entry name" value="HisKA"/>
    <property type="match status" value="1"/>
</dbReference>
<dbReference type="InterPro" id="IPR004358">
    <property type="entry name" value="Sig_transdc_His_kin-like_C"/>
</dbReference>
<dbReference type="SMART" id="SM00387">
    <property type="entry name" value="HATPase_c"/>
    <property type="match status" value="1"/>
</dbReference>
<sequence length="1134" mass="128459">MPGSLEVPPLNILATDPDRDARLFWIDEEARIIDASEAAYRSLGYSREALLALKITDIDPEVSAQQWPDHWRELRRTRTQRFRTSHRHRDGSVWPVEILGHYFEIEGRGYNCALVHPLTPQRETESALRESEERLSLALAVAGQGLYDLDIPTGRAIVNDAYARMLGYAPDELDLTPDIWANWLHPDDYQHMLALYDDCVEGRRDDYQTELRLRTREGGWIWVLSAGRVVRRLVTGRAVRMIGTLLDITARKESETKLKRHLDIEQAATEISALMINPKGEELDGQLHWILERIGRLTQAERSYLLTIAPDPSAPADAHAWCGANAPPDSKTIRTFKTEDLLRAFDATPQDRVVRIRYRDLADDSPYRPYLRQGKVQSALWVPIELNGRIRGLIGLDAIDHERDWGEEDTRLLRMVAEILAHTLQHLDSDRRLKDNARFLENLDRISRILTAPGPDDELMPDLLETIRDIFQADRAFFMYPGDTGNASFHIPIEATRPEWPGATATGGDTNAEGVTVITDTYFYEMVRCLMDTPGPHTLPATEEIRNSPTVRRYNIRSQLTIALHPRSDRTWILGIHQCSHERDWSETEQRLFQAIAERVGDALSQHLLLKRLRESEHRFATAFRSNPAAMTLSTLEGRLIDANARWLELSGWAAEDLVGRTSKDVGIWVDPNFRDRMIAELLQKGSIKEAPTLIRTRNGEIRHVLWSTELIELGAQPTLLSLIQDLTHQKRAEQALRLAELSIMRSADAIFWITPDGRFMNVNDEACESLGYAREELLGKAVWDINPEFPETRWIDHWNKTREQKRRRFETTHRHQDGTIFPVEVTANHIAFNGQDYDFAFVRDISDRKLADAELRRHREHLEELVNERTSALQQAMNQLVQSEKLAALGKLVAGVAHELNTPLGNARIVASTLEARLSEIGAAIDEGTLRRSQLTAFLAHTREAVDLLERNTSRAAELIGHFKQVAVDQTSMRRRRFNLHQTLNEMLVTLRPGFKHTAHHIEIEAPPELEMDSYPGPLEQVITNLVNNALKHGFAGLKSGRIRIQAHAEGADDIAILCADDGIGIAPELLDRIFEPFFTTRLGEGGSGLGLYITYNLVTVALGGRIVVDSQPGQGTTFILTLPRVGPDGQAP</sequence>
<keyword evidence="3" id="KW-0597">Phosphoprotein</keyword>
<gene>
    <name evidence="10" type="ORF">ThidrDRAFT_2237</name>
</gene>
<dbReference type="SUPFAM" id="SSF55785">
    <property type="entry name" value="PYP-like sensor domain (PAS domain)"/>
    <property type="match status" value="4"/>
</dbReference>
<evidence type="ECO:0000256" key="1">
    <source>
        <dbReference type="ARBA" id="ARBA00000085"/>
    </source>
</evidence>
<dbReference type="CDD" id="cd00130">
    <property type="entry name" value="PAS"/>
    <property type="match status" value="3"/>
</dbReference>
<comment type="caution">
    <text evidence="10">The sequence shown here is derived from an EMBL/GenBank/DDBJ whole genome shotgun (WGS) entry which is preliminary data.</text>
</comment>
<reference evidence="10 11" key="1">
    <citation type="submission" date="2011-06" db="EMBL/GenBank/DDBJ databases">
        <title>The draft genome of Thiorhodococcus drewsii AZ1.</title>
        <authorList>
            <consortium name="US DOE Joint Genome Institute (JGI-PGF)"/>
            <person name="Lucas S."/>
            <person name="Han J."/>
            <person name="Lapidus A."/>
            <person name="Cheng J.-F."/>
            <person name="Goodwin L."/>
            <person name="Pitluck S."/>
            <person name="Peters L."/>
            <person name="Land M.L."/>
            <person name="Hauser L."/>
            <person name="Vogl K."/>
            <person name="Liu Z."/>
            <person name="Imhoff J."/>
            <person name="Thiel V."/>
            <person name="Frigaard N.-U."/>
            <person name="Bryant D.A."/>
            <person name="Woyke T.J."/>
        </authorList>
    </citation>
    <scope>NUCLEOTIDE SEQUENCE [LARGE SCALE GENOMIC DNA]</scope>
    <source>
        <strain evidence="10 11">AZ1</strain>
    </source>
</reference>
<feature type="domain" description="PAS" evidence="8">
    <location>
        <begin position="616"/>
        <end position="662"/>
    </location>
</feature>
<dbReference type="InterPro" id="IPR052162">
    <property type="entry name" value="Sensor_kinase/Photoreceptor"/>
</dbReference>
<protein>
    <recommendedName>
        <fullName evidence="2">histidine kinase</fullName>
        <ecNumber evidence="2">2.7.13.3</ecNumber>
    </recommendedName>
</protein>
<dbReference type="STRING" id="765913.ThidrDRAFT_2237"/>
<dbReference type="Pfam" id="PF13426">
    <property type="entry name" value="PAS_9"/>
    <property type="match status" value="2"/>
</dbReference>
<dbReference type="PRINTS" id="PR00344">
    <property type="entry name" value="BCTRLSENSOR"/>
</dbReference>
<dbReference type="InterPro" id="IPR003018">
    <property type="entry name" value="GAF"/>
</dbReference>
<evidence type="ECO:0000256" key="6">
    <source>
        <dbReference type="SAM" id="Coils"/>
    </source>
</evidence>
<dbReference type="Pfam" id="PF13188">
    <property type="entry name" value="PAS_8"/>
    <property type="match status" value="1"/>
</dbReference>
<dbReference type="InterPro" id="IPR003594">
    <property type="entry name" value="HATPase_dom"/>
</dbReference>
<dbReference type="InterPro" id="IPR001610">
    <property type="entry name" value="PAC"/>
</dbReference>
<keyword evidence="11" id="KW-1185">Reference proteome</keyword>
<dbReference type="RefSeq" id="WP_007040950.1">
    <property type="nucleotide sequence ID" value="NZ_AFWT01000014.1"/>
</dbReference>
<dbReference type="InterPro" id="IPR035965">
    <property type="entry name" value="PAS-like_dom_sf"/>
</dbReference>
<evidence type="ECO:0000313" key="11">
    <source>
        <dbReference type="Proteomes" id="UP000004200"/>
    </source>
</evidence>
<dbReference type="SUPFAM" id="SSF55781">
    <property type="entry name" value="GAF domain-like"/>
    <property type="match status" value="2"/>
</dbReference>
<dbReference type="Gene3D" id="3.30.450.20">
    <property type="entry name" value="PAS domain"/>
    <property type="match status" value="4"/>
</dbReference>
<dbReference type="EMBL" id="AFWT01000014">
    <property type="protein sequence ID" value="EGV31132.1"/>
    <property type="molecule type" value="Genomic_DNA"/>
</dbReference>
<dbReference type="PANTHER" id="PTHR43304">
    <property type="entry name" value="PHYTOCHROME-LIKE PROTEIN CPH1"/>
    <property type="match status" value="1"/>
</dbReference>